<dbReference type="InterPro" id="IPR007219">
    <property type="entry name" value="XnlR_reg_dom"/>
</dbReference>
<protein>
    <recommendedName>
        <fullName evidence="7">Xylanolytic transcriptional activator regulatory domain-containing protein</fullName>
    </recommendedName>
</protein>
<comment type="subcellular location">
    <subcellularLocation>
        <location evidence="1">Nucleus</location>
    </subcellularLocation>
</comment>
<keyword evidence="2" id="KW-0479">Metal-binding</keyword>
<dbReference type="PANTHER" id="PTHR47338:SF23">
    <property type="entry name" value="ZN(II)2CYS6 TRANSCRIPTION FACTOR (EUROFUNG)"/>
    <property type="match status" value="1"/>
</dbReference>
<proteinExistence type="predicted"/>
<name>A0ABY6UTL0_BIOOC</name>
<sequence length="831" mass="93306">MDQTEDVEPSLDKADIPSYVNCEYDLTKSKPGVKAGAIGNLSRRIGKYLNHFAWYRQQRHGWLAYRSLATSDVLENALMSSDGRMPCCQHETLSQTTNGNPTTSNDVVKIVSLLAVELQKLSSRNQPAPPASFIGSQSYDGPFWRRHPPHSQSSDGCAADAYEHDECSPGSQGARKRRRVDSCGNPNVEPTRSLEEHFEDVASGLPQPKHLEAIINAYFYVIQPWIPILHETRFRLHILDPEYFSRVQVILHAMIVAALRYVNSVEFSLSVNQLNEKRIRSRRLVIVNAMDNLSIESLQALIIVAFTDISNGEASQAWSIIGSLTRTVEYLQLTIESDHQEDKPMLRPLSIVPPPQNWTEEEERRRVFWIIFSLDRWNTSLTSDDVRRRLPADGGLWHKEEGVTTPFFGIWNKSTAKIGKSIAFLPPDFPDPDQHDRDQSAADLPQDGGRHPAAMDKTTIGALAYRIEATESLSRVTTYFLQQNIDFCDKKQVSDWLMRFKELDLRLVHWKMFLPHQWKDSNISRQPDAINMDPNLTLAHVIHNTSMILLHQRIAYPDARWPGDLRLPSSCSAETCQVAAVETTSITQKYLNHTDKLGPVTDQYAFCIFISARALLSKSKTREGGEGGGEKTKYKIQMILPRAGEKERLDPKRADRVSVPVHHCHYHASLAPEFWVLIGALDEMARRWAGPRLQQDAPRSLAGKYAEQLRCLKAQSAASDKYVIDVLAYPDGATPGSPCSAFYPRPGEGDPPVRVGASDMGLMRPAAGQDGLPPPSAETYDGDWSAMSKFMSDQDFLNMDRVISLDNMVFTQPSIGTDDVTWAPSTTQLIG</sequence>
<dbReference type="CDD" id="cd12148">
    <property type="entry name" value="fungal_TF_MHR"/>
    <property type="match status" value="1"/>
</dbReference>
<keyword evidence="9" id="KW-1185">Reference proteome</keyword>
<dbReference type="Pfam" id="PF04082">
    <property type="entry name" value="Fungal_trans"/>
    <property type="match status" value="1"/>
</dbReference>
<reference evidence="8 9" key="1">
    <citation type="submission" date="2019-06" db="EMBL/GenBank/DDBJ databases">
        <authorList>
            <person name="Broberg M."/>
        </authorList>
    </citation>
    <scope>NUCLEOTIDE SEQUENCE [LARGE SCALE GENOMIC DNA]</scope>
</reference>
<evidence type="ECO:0000256" key="5">
    <source>
        <dbReference type="ARBA" id="ARBA00023242"/>
    </source>
</evidence>
<comment type="caution">
    <text evidence="8">The sequence shown here is derived from an EMBL/GenBank/DDBJ whole genome shotgun (WGS) entry which is preliminary data.</text>
</comment>
<dbReference type="EMBL" id="CABFNS010000893">
    <property type="protein sequence ID" value="VUC34746.1"/>
    <property type="molecule type" value="Genomic_DNA"/>
</dbReference>
<evidence type="ECO:0000259" key="7">
    <source>
        <dbReference type="Pfam" id="PF04082"/>
    </source>
</evidence>
<feature type="domain" description="Xylanolytic transcriptional activator regulatory" evidence="7">
    <location>
        <begin position="215"/>
        <end position="381"/>
    </location>
</feature>
<organism evidence="8 9">
    <name type="scientific">Bionectria ochroleuca</name>
    <name type="common">Gliocladium roseum</name>
    <dbReference type="NCBI Taxonomy" id="29856"/>
    <lineage>
        <taxon>Eukaryota</taxon>
        <taxon>Fungi</taxon>
        <taxon>Dikarya</taxon>
        <taxon>Ascomycota</taxon>
        <taxon>Pezizomycotina</taxon>
        <taxon>Sordariomycetes</taxon>
        <taxon>Hypocreomycetidae</taxon>
        <taxon>Hypocreales</taxon>
        <taxon>Bionectriaceae</taxon>
        <taxon>Clonostachys</taxon>
    </lineage>
</organism>
<gene>
    <name evidence="8" type="ORF">CLO192961_LOCUS391426</name>
</gene>
<accession>A0ABY6UTL0</accession>
<evidence type="ECO:0000256" key="1">
    <source>
        <dbReference type="ARBA" id="ARBA00004123"/>
    </source>
</evidence>
<dbReference type="Proteomes" id="UP000766486">
    <property type="component" value="Unassembled WGS sequence"/>
</dbReference>
<feature type="region of interest" description="Disordered" evidence="6">
    <location>
        <begin position="144"/>
        <end position="191"/>
    </location>
</feature>
<dbReference type="InterPro" id="IPR050815">
    <property type="entry name" value="TF_fung"/>
</dbReference>
<feature type="region of interest" description="Disordered" evidence="6">
    <location>
        <begin position="427"/>
        <end position="453"/>
    </location>
</feature>
<keyword evidence="4" id="KW-0804">Transcription</keyword>
<dbReference type="PANTHER" id="PTHR47338">
    <property type="entry name" value="ZN(II)2CYS6 TRANSCRIPTION FACTOR (EUROFUNG)-RELATED"/>
    <property type="match status" value="1"/>
</dbReference>
<evidence type="ECO:0000256" key="4">
    <source>
        <dbReference type="ARBA" id="ARBA00023163"/>
    </source>
</evidence>
<evidence type="ECO:0000256" key="3">
    <source>
        <dbReference type="ARBA" id="ARBA00023015"/>
    </source>
</evidence>
<evidence type="ECO:0000256" key="2">
    <source>
        <dbReference type="ARBA" id="ARBA00022723"/>
    </source>
</evidence>
<keyword evidence="5" id="KW-0539">Nucleus</keyword>
<evidence type="ECO:0000313" key="8">
    <source>
        <dbReference type="EMBL" id="VUC34746.1"/>
    </source>
</evidence>
<keyword evidence="3" id="KW-0805">Transcription regulation</keyword>
<evidence type="ECO:0000313" key="9">
    <source>
        <dbReference type="Proteomes" id="UP000766486"/>
    </source>
</evidence>
<evidence type="ECO:0000256" key="6">
    <source>
        <dbReference type="SAM" id="MobiDB-lite"/>
    </source>
</evidence>